<dbReference type="EMBL" id="KL363351">
    <property type="protein sequence ID" value="KFD46829.1"/>
    <property type="molecule type" value="Genomic_DNA"/>
</dbReference>
<organism evidence="2">
    <name type="scientific">Trichuris suis</name>
    <name type="common">pig whipworm</name>
    <dbReference type="NCBI Taxonomy" id="68888"/>
    <lineage>
        <taxon>Eukaryota</taxon>
        <taxon>Metazoa</taxon>
        <taxon>Ecdysozoa</taxon>
        <taxon>Nematoda</taxon>
        <taxon>Enoplea</taxon>
        <taxon>Dorylaimia</taxon>
        <taxon>Trichinellida</taxon>
        <taxon>Trichuridae</taxon>
        <taxon>Trichuris</taxon>
    </lineage>
</organism>
<dbReference type="AlphaFoldDB" id="A0A085N6A3"/>
<dbReference type="OrthoDB" id="10445037at2759"/>
<sequence>MSRTTESSSDTSEQNVDESFGCYHSESTKLPDFLAIVEASCANDLSAEQWESLINSLSKMDIECSLPMEHKNKLINFLLQLYTSDKASAQLAERLLDSLLRSPIFYDGLPDGIDHLLLESRSLRLMSRFLTNFGDVSESSLVQFLKFVLKQKGTPPKNINHSRSIILREIVKYPYTGNWMCSQLKKLNDQESVAFFKWLSDQLVCSMISHELSETASKVTDLLKIIGLLIDAKFSSLSREDEITAEISECAVIVDILLSLLELVRLYEIQQDPKNGDFGEKSSYYMQTGWSR</sequence>
<gene>
    <name evidence="1" type="ORF">M513_12275</name>
    <name evidence="2" type="ORF">M514_12275</name>
</gene>
<name>A0A085N6A3_9BILA</name>
<evidence type="ECO:0000313" key="3">
    <source>
        <dbReference type="Proteomes" id="UP000030764"/>
    </source>
</evidence>
<evidence type="ECO:0000313" key="2">
    <source>
        <dbReference type="EMBL" id="KFD64999.1"/>
    </source>
</evidence>
<protein>
    <submittedName>
        <fullName evidence="2">Uncharacterized protein</fullName>
    </submittedName>
</protein>
<keyword evidence="3" id="KW-1185">Reference proteome</keyword>
<dbReference type="Proteomes" id="UP000030758">
    <property type="component" value="Unassembled WGS sequence"/>
</dbReference>
<accession>A0A085N6A3</accession>
<proteinExistence type="predicted"/>
<reference evidence="2 3" key="1">
    <citation type="journal article" date="2014" name="Nat. Genet.">
        <title>Genome and transcriptome of the porcine whipworm Trichuris suis.</title>
        <authorList>
            <person name="Jex A.R."/>
            <person name="Nejsum P."/>
            <person name="Schwarz E.M."/>
            <person name="Hu L."/>
            <person name="Young N.D."/>
            <person name="Hall R.S."/>
            <person name="Korhonen P.K."/>
            <person name="Liao S."/>
            <person name="Thamsborg S."/>
            <person name="Xia J."/>
            <person name="Xu P."/>
            <person name="Wang S."/>
            <person name="Scheerlinck J.P."/>
            <person name="Hofmann A."/>
            <person name="Sternberg P.W."/>
            <person name="Wang J."/>
            <person name="Gasser R.B."/>
        </authorList>
    </citation>
    <scope>NUCLEOTIDE SEQUENCE [LARGE SCALE GENOMIC DNA]</scope>
    <source>
        <strain evidence="2">DCEP-RM93F</strain>
        <strain evidence="1">DCEP-RM93M</strain>
    </source>
</reference>
<evidence type="ECO:0000313" key="1">
    <source>
        <dbReference type="EMBL" id="KFD46829.1"/>
    </source>
</evidence>
<dbReference type="EMBL" id="KL367546">
    <property type="protein sequence ID" value="KFD64999.1"/>
    <property type="molecule type" value="Genomic_DNA"/>
</dbReference>
<dbReference type="Proteomes" id="UP000030764">
    <property type="component" value="Unassembled WGS sequence"/>
</dbReference>